<evidence type="ECO:0008006" key="3">
    <source>
        <dbReference type="Google" id="ProtNLM"/>
    </source>
</evidence>
<keyword evidence="2" id="KW-1185">Reference proteome</keyword>
<dbReference type="EMBL" id="JAWLKB010000035">
    <property type="protein sequence ID" value="MDV6271232.1"/>
    <property type="molecule type" value="Genomic_DNA"/>
</dbReference>
<proteinExistence type="predicted"/>
<name>A0ABU4C430_RHOGO</name>
<protein>
    <recommendedName>
        <fullName evidence="3">Transposase</fullName>
    </recommendedName>
</protein>
<reference evidence="1 2" key="1">
    <citation type="submission" date="2023-10" db="EMBL/GenBank/DDBJ databases">
        <title>Development of a sustainable strategy for remediation of hydrocarbon-contaminated territories based on the waste exchange concept.</title>
        <authorList>
            <person name="Krivoruchko A."/>
        </authorList>
    </citation>
    <scope>NUCLEOTIDE SEQUENCE [LARGE SCALE GENOMIC DNA]</scope>
    <source>
        <strain evidence="1 2">IEGM 1203</strain>
    </source>
</reference>
<evidence type="ECO:0000313" key="2">
    <source>
        <dbReference type="Proteomes" id="UP001185927"/>
    </source>
</evidence>
<evidence type="ECO:0000313" key="1">
    <source>
        <dbReference type="EMBL" id="MDV6271232.1"/>
    </source>
</evidence>
<dbReference type="Proteomes" id="UP001185927">
    <property type="component" value="Unassembled WGS sequence"/>
</dbReference>
<gene>
    <name evidence="1" type="ORF">R3Q16_31925</name>
</gene>
<sequence>MRNRVGRNFFPTVVQQRILGFEEGAAGLTWGNRRRAAGLMSRTSMKRFCANAGSGSSAANNGHTDIAVAEVAACRRSSVPANAARWPRSWSFKRNAVPNASSTLNRGTHVATLLEPHVVVGADAGELSDLLPPKPLHAPAPRIGQPHVTGRQTFPARAKKLGKRLLRGHEPHLT</sequence>
<accession>A0ABU4C430</accession>
<organism evidence="1 2">
    <name type="scientific">Rhodococcus globerulus</name>
    <dbReference type="NCBI Taxonomy" id="33008"/>
    <lineage>
        <taxon>Bacteria</taxon>
        <taxon>Bacillati</taxon>
        <taxon>Actinomycetota</taxon>
        <taxon>Actinomycetes</taxon>
        <taxon>Mycobacteriales</taxon>
        <taxon>Nocardiaceae</taxon>
        <taxon>Rhodococcus</taxon>
    </lineage>
</organism>
<comment type="caution">
    <text evidence="1">The sequence shown here is derived from an EMBL/GenBank/DDBJ whole genome shotgun (WGS) entry which is preliminary data.</text>
</comment>